<dbReference type="EMBL" id="JABBVZ010000205">
    <property type="protein sequence ID" value="NMP25032.1"/>
    <property type="molecule type" value="Genomic_DNA"/>
</dbReference>
<feature type="transmembrane region" description="Helical" evidence="1">
    <location>
        <begin position="178"/>
        <end position="202"/>
    </location>
</feature>
<gene>
    <name evidence="2" type="ORF">HIJ39_22255</name>
</gene>
<dbReference type="AlphaFoldDB" id="A0A7Y0L832"/>
<sequence>MQWYSIQSHSLVRRLRLRPPAALLLIVIVLFGALQMWVSLHKFYTLQASTMDLGDFEQEFWKITHGDWWAFSTVFQTPAFANDGSVFIYPLAYGFRFLGGASFLFGLQALGTAWAAWGIYRAAILNHLAEWTASILAILFLLYPAILGGSQFDFHPDFLALPLLVWAYVYYTTDRKGGYYILLALAAVAKNMALISIAGWGLGLLVYRKRWRDGLITVASSVGLFFLEMDVIFPRYFQGGTEKINLALYGYLGHGFSGILLGIVTHFPAVVHHLLQEGPYAFWILEPVLGLSLLGSASVPALLSLVALNALSAFPAQQQINDQYQVILAGWAFLALGEALARFRAQQPRLLFGVAVATVMIEALFVGSVILPELAATNRTLPAVEAAVQHIPRHAVVWTQNRLGPWAYRFRVLGIAREQAPHQFIDPLPLLWREADRGGVRPTAILAERPVTPYMADIIAESLRAGYRVTEHQGGVFVVQGMRHFGASRPSAVGNGWQPRSSVWEIPAWTQQTMLGHVDWPDLAVVVPPHARGVVFPGFPVVLRPGTYVRLAGTEACR</sequence>
<evidence type="ECO:0000313" key="3">
    <source>
        <dbReference type="Proteomes" id="UP000533476"/>
    </source>
</evidence>
<feature type="transmembrane region" description="Helical" evidence="1">
    <location>
        <begin position="21"/>
        <end position="40"/>
    </location>
</feature>
<keyword evidence="1" id="KW-1133">Transmembrane helix</keyword>
<keyword evidence="3" id="KW-1185">Reference proteome</keyword>
<dbReference type="InterPro" id="IPR018650">
    <property type="entry name" value="STSV1_Orf64"/>
</dbReference>
<keyword evidence="1" id="KW-0812">Transmembrane</keyword>
<dbReference type="Pfam" id="PF09852">
    <property type="entry name" value="DUF2079"/>
    <property type="match status" value="1"/>
</dbReference>
<feature type="transmembrane region" description="Helical" evidence="1">
    <location>
        <begin position="350"/>
        <end position="371"/>
    </location>
</feature>
<evidence type="ECO:0000256" key="1">
    <source>
        <dbReference type="SAM" id="Phobius"/>
    </source>
</evidence>
<feature type="transmembrane region" description="Helical" evidence="1">
    <location>
        <begin position="289"/>
        <end position="314"/>
    </location>
</feature>
<feature type="transmembrane region" description="Helical" evidence="1">
    <location>
        <begin position="93"/>
        <end position="116"/>
    </location>
</feature>
<comment type="caution">
    <text evidence="2">The sequence shown here is derived from an EMBL/GenBank/DDBJ whole genome shotgun (WGS) entry which is preliminary data.</text>
</comment>
<feature type="transmembrane region" description="Helical" evidence="1">
    <location>
        <begin position="128"/>
        <end position="148"/>
    </location>
</feature>
<reference evidence="2 3" key="1">
    <citation type="submission" date="2020-04" db="EMBL/GenBank/DDBJ databases">
        <authorList>
            <person name="Zhang R."/>
            <person name="Schippers A."/>
        </authorList>
    </citation>
    <scope>NUCLEOTIDE SEQUENCE [LARGE SCALE GENOMIC DNA]</scope>
    <source>
        <strain evidence="2 3">DSM 109850</strain>
    </source>
</reference>
<dbReference type="RefSeq" id="WP_169103233.1">
    <property type="nucleotide sequence ID" value="NZ_JABBVZ010000205.1"/>
</dbReference>
<dbReference type="Proteomes" id="UP000533476">
    <property type="component" value="Unassembled WGS sequence"/>
</dbReference>
<proteinExistence type="predicted"/>
<evidence type="ECO:0000313" key="2">
    <source>
        <dbReference type="EMBL" id="NMP25032.1"/>
    </source>
</evidence>
<accession>A0A7Y0L832</accession>
<name>A0A7Y0L832_9FIRM</name>
<organism evidence="2 3">
    <name type="scientific">Sulfobacillus harzensis</name>
    <dbReference type="NCBI Taxonomy" id="2729629"/>
    <lineage>
        <taxon>Bacteria</taxon>
        <taxon>Bacillati</taxon>
        <taxon>Bacillota</taxon>
        <taxon>Clostridia</taxon>
        <taxon>Eubacteriales</taxon>
        <taxon>Clostridiales Family XVII. Incertae Sedis</taxon>
        <taxon>Sulfobacillus</taxon>
    </lineage>
</organism>
<feature type="transmembrane region" description="Helical" evidence="1">
    <location>
        <begin position="246"/>
        <end position="269"/>
    </location>
</feature>
<protein>
    <submittedName>
        <fullName evidence="2">DUF2079 domain-containing protein</fullName>
    </submittedName>
</protein>
<feature type="transmembrane region" description="Helical" evidence="1">
    <location>
        <begin position="214"/>
        <end position="234"/>
    </location>
</feature>
<keyword evidence="1" id="KW-0472">Membrane</keyword>
<feature type="transmembrane region" description="Helical" evidence="1">
    <location>
        <begin position="154"/>
        <end position="171"/>
    </location>
</feature>